<keyword evidence="2" id="KW-1185">Reference proteome</keyword>
<gene>
    <name evidence="1" type="ORF">BASA50_002723</name>
</gene>
<dbReference type="Proteomes" id="UP001648503">
    <property type="component" value="Unassembled WGS sequence"/>
</dbReference>
<evidence type="ECO:0000313" key="1">
    <source>
        <dbReference type="EMBL" id="KAH6599852.1"/>
    </source>
</evidence>
<dbReference type="EMBL" id="JAFCIX010000057">
    <property type="protein sequence ID" value="KAH6599852.1"/>
    <property type="molecule type" value="Genomic_DNA"/>
</dbReference>
<evidence type="ECO:0000313" key="2">
    <source>
        <dbReference type="Proteomes" id="UP001648503"/>
    </source>
</evidence>
<proteinExistence type="predicted"/>
<comment type="caution">
    <text evidence="1">The sequence shown here is derived from an EMBL/GenBank/DDBJ whole genome shotgun (WGS) entry which is preliminary data.</text>
</comment>
<organism evidence="1 2">
    <name type="scientific">Batrachochytrium salamandrivorans</name>
    <dbReference type="NCBI Taxonomy" id="1357716"/>
    <lineage>
        <taxon>Eukaryota</taxon>
        <taxon>Fungi</taxon>
        <taxon>Fungi incertae sedis</taxon>
        <taxon>Chytridiomycota</taxon>
        <taxon>Chytridiomycota incertae sedis</taxon>
        <taxon>Chytridiomycetes</taxon>
        <taxon>Rhizophydiales</taxon>
        <taxon>Rhizophydiales incertae sedis</taxon>
        <taxon>Batrachochytrium</taxon>
    </lineage>
</organism>
<protein>
    <submittedName>
        <fullName evidence="1">Uncharacterized protein</fullName>
    </submittedName>
</protein>
<accession>A0ABQ8FNJ8</accession>
<name>A0ABQ8FNJ8_9FUNG</name>
<reference evidence="1 2" key="1">
    <citation type="submission" date="2021-02" db="EMBL/GenBank/DDBJ databases">
        <title>Variation within the Batrachochytrium salamandrivorans European outbreak.</title>
        <authorList>
            <person name="Kelly M."/>
            <person name="Pasmans F."/>
            <person name="Shea T.P."/>
            <person name="Munoz J.F."/>
            <person name="Carranza S."/>
            <person name="Cuomo C.A."/>
            <person name="Martel A."/>
        </authorList>
    </citation>
    <scope>NUCLEOTIDE SEQUENCE [LARGE SCALE GENOMIC DNA]</scope>
    <source>
        <strain evidence="1 2">AMFP18/2</strain>
    </source>
</reference>
<sequence length="409" mass="44498">MLTQAFPDVVSELYPVLSGLAEVSGKIEKSISELRSTLDENDSISPNAGHKQYVDALHRRLKAKCMVNQTLANNLAHRTEHAQPAPGIPTAEALVKAAEASLAHFQAQTESLKQVLIDQGIPGMHNVDVQLQAVPPSSHPIHRSAPAYSTPKAHSQLEKQQSEVLSPWTPRGMPSQSNSSVYSSHIHQSGDPVLTSMSFHGNGELSDMDDMLDTMTLEDLGLSSLSRHLIEGVGSGSTINHPSLSTPTLSAITPSLSSAKSEGRSGIQFQSPQMPNFGKSKFGALVSTPDTPSVPQKTDSILATYMLPRLSESEYLKLDPYWHGQITPQFVNNAVNEMNELVTDKRLMNGGTISNESDTFSLGELVQSSQMDSQKLNDVLLALLHINRIQVVMACTTFEEQRYCFSTLN</sequence>